<gene>
    <name evidence="1" type="ORF">BCV19_15655</name>
</gene>
<organism evidence="1 2">
    <name type="scientific">Vibrio splendidus</name>
    <dbReference type="NCBI Taxonomy" id="29497"/>
    <lineage>
        <taxon>Bacteria</taxon>
        <taxon>Pseudomonadati</taxon>
        <taxon>Pseudomonadota</taxon>
        <taxon>Gammaproteobacteria</taxon>
        <taxon>Vibrionales</taxon>
        <taxon>Vibrionaceae</taxon>
        <taxon>Vibrio</taxon>
    </lineage>
</organism>
<dbReference type="Pfam" id="PF19942">
    <property type="entry name" value="DUF6404"/>
    <property type="match status" value="1"/>
</dbReference>
<protein>
    <submittedName>
        <fullName evidence="1">Uncharacterized protein</fullName>
    </submittedName>
</protein>
<accession>A0A1C3ILM9</accession>
<dbReference type="Proteomes" id="UP000235405">
    <property type="component" value="Unassembled WGS sequence"/>
</dbReference>
<name>A0A1C3ILM9_VIBSP</name>
<evidence type="ECO:0000313" key="1">
    <source>
        <dbReference type="EMBL" id="PMF18515.1"/>
    </source>
</evidence>
<comment type="caution">
    <text evidence="1">The sequence shown here is derived from an EMBL/GenBank/DDBJ whole genome shotgun (WGS) entry which is preliminary data.</text>
</comment>
<sequence length="118" mass="13870">MEKAKFIQQHLIEKGVPADLTRPNAFIWSKYTNVSQTPLVFQSLQKVFLTYGLSMAVIWGSLMWMFTWHSEPEHWKTYLISSAIFGFFMGLVNAFRIVKARKKLGEKSWENWCKKNYG</sequence>
<dbReference type="RefSeq" id="WP_017082412.1">
    <property type="nucleotide sequence ID" value="NZ_CAWNVE010000068.1"/>
</dbReference>
<proteinExistence type="predicted"/>
<evidence type="ECO:0000313" key="2">
    <source>
        <dbReference type="Proteomes" id="UP000235405"/>
    </source>
</evidence>
<reference evidence="2" key="1">
    <citation type="submission" date="2016-07" db="EMBL/GenBank/DDBJ databases">
        <title>Nontailed viruses are major unrecognized killers of bacteria in the ocean.</title>
        <authorList>
            <person name="Kauffman K."/>
            <person name="Hussain F."/>
            <person name="Yang J."/>
            <person name="Arevalo P."/>
            <person name="Brown J."/>
            <person name="Cutler M."/>
            <person name="Kelly L."/>
            <person name="Polz M.F."/>
        </authorList>
    </citation>
    <scope>NUCLEOTIDE SEQUENCE [LARGE SCALE GENOMIC DNA]</scope>
    <source>
        <strain evidence="2">10N.286.54.F3</strain>
    </source>
</reference>
<dbReference type="InterPro" id="IPR045644">
    <property type="entry name" value="DUF6404"/>
</dbReference>
<dbReference type="AlphaFoldDB" id="A0A1C3ILM9"/>
<dbReference type="EMBL" id="MCSW01000205">
    <property type="protein sequence ID" value="PMF18515.1"/>
    <property type="molecule type" value="Genomic_DNA"/>
</dbReference>